<dbReference type="HOGENOM" id="CLU_017584_4_0_11"/>
<protein>
    <submittedName>
        <fullName evidence="7">Aminotransferase</fullName>
        <ecNumber evidence="7">2.6.1.-</ecNumber>
    </submittedName>
</protein>
<sequence>MPDQTATPARPRVSAKAATFTESVIREMTRLALAHDAVNLAQGFPDFACPPQLKEAAKAAIDADVNQYAITWGAAEFRAAVAAKVAGTYPGWSVDPDTEICVTCGSTEAMIAAMLALVDPGDEVIMFEPFYENYGPDAILSGARPKLVRLHAPDWTIDEAELRAAFSDRTRAIVLNTPHNPTGKVLRRAELDLVAELCQRHDALVFTDEIYEHIHYLGPGGHIPPATVPGLEDRTVTINALSKTYAVTGWRVGWTIAPAAYTSAIRKVHDFLTVGAAAPLQAGGVAAMNLPQTYYVDLARQYRERRDLLCAALARTGFTFREPDGAYYVMCDTRALDPAGDDVAFARRLATGIGVATVPGSSFFADPADGRHIIRFGFPKKLTTLEAAARRLARLTPAATPATPG</sequence>
<dbReference type="GO" id="GO:0005737">
    <property type="term" value="C:cytoplasm"/>
    <property type="evidence" value="ECO:0007669"/>
    <property type="project" value="TreeGrafter"/>
</dbReference>
<comment type="cofactor">
    <cofactor evidence="1">
        <name>pyridoxal 5'-phosphate</name>
        <dbReference type="ChEBI" id="CHEBI:597326"/>
    </cofactor>
</comment>
<evidence type="ECO:0000256" key="3">
    <source>
        <dbReference type="ARBA" id="ARBA00022576"/>
    </source>
</evidence>
<name>Q2J6C9_FRACC</name>
<keyword evidence="3 7" id="KW-0032">Aminotransferase</keyword>
<keyword evidence="4 7" id="KW-0808">Transferase</keyword>
<dbReference type="SUPFAM" id="SSF53383">
    <property type="entry name" value="PLP-dependent transferases"/>
    <property type="match status" value="1"/>
</dbReference>
<keyword evidence="5" id="KW-0663">Pyridoxal phosphate</keyword>
<dbReference type="Pfam" id="PF00155">
    <property type="entry name" value="Aminotran_1_2"/>
    <property type="match status" value="1"/>
</dbReference>
<evidence type="ECO:0000256" key="4">
    <source>
        <dbReference type="ARBA" id="ARBA00022679"/>
    </source>
</evidence>
<feature type="domain" description="Aminotransferase class I/classII large" evidence="6">
    <location>
        <begin position="36"/>
        <end position="371"/>
    </location>
</feature>
<gene>
    <name evidence="7" type="ordered locus">Francci3_3813</name>
</gene>
<keyword evidence="8" id="KW-1185">Reference proteome</keyword>
<comment type="similarity">
    <text evidence="2">Belongs to the class-I pyridoxal-phosphate-dependent aminotransferase family.</text>
</comment>
<dbReference type="InterPro" id="IPR051326">
    <property type="entry name" value="Kynurenine-oxoglutarate_AT"/>
</dbReference>
<evidence type="ECO:0000256" key="5">
    <source>
        <dbReference type="ARBA" id="ARBA00022898"/>
    </source>
</evidence>
<dbReference type="STRING" id="106370.Francci3_3813"/>
<evidence type="ECO:0000259" key="6">
    <source>
        <dbReference type="Pfam" id="PF00155"/>
    </source>
</evidence>
<organism evidence="7 8">
    <name type="scientific">Frankia casuarinae (strain DSM 45818 / CECT 9043 / HFP020203 / CcI3)</name>
    <dbReference type="NCBI Taxonomy" id="106370"/>
    <lineage>
        <taxon>Bacteria</taxon>
        <taxon>Bacillati</taxon>
        <taxon>Actinomycetota</taxon>
        <taxon>Actinomycetes</taxon>
        <taxon>Frankiales</taxon>
        <taxon>Frankiaceae</taxon>
        <taxon>Frankia</taxon>
    </lineage>
</organism>
<dbReference type="EC" id="2.6.1.-" evidence="7"/>
<dbReference type="PANTHER" id="PTHR43807">
    <property type="entry name" value="FI04487P"/>
    <property type="match status" value="1"/>
</dbReference>
<dbReference type="PANTHER" id="PTHR43807:SF20">
    <property type="entry name" value="FI04487P"/>
    <property type="match status" value="1"/>
</dbReference>
<accession>Q2J6C9</accession>
<evidence type="ECO:0000256" key="1">
    <source>
        <dbReference type="ARBA" id="ARBA00001933"/>
    </source>
</evidence>
<reference evidence="7 8" key="1">
    <citation type="journal article" date="2007" name="Genome Res.">
        <title>Genome characteristics of facultatively symbiotic Frankia sp. strains reflect host range and host plant biogeography.</title>
        <authorList>
            <person name="Normand P."/>
            <person name="Lapierre P."/>
            <person name="Tisa L.S."/>
            <person name="Gogarten J.P."/>
            <person name="Alloisio N."/>
            <person name="Bagnarol E."/>
            <person name="Bassi C.A."/>
            <person name="Berry A.M."/>
            <person name="Bickhart D.M."/>
            <person name="Choisne N."/>
            <person name="Couloux A."/>
            <person name="Cournoyer B."/>
            <person name="Cruveiller S."/>
            <person name="Daubin V."/>
            <person name="Demange N."/>
            <person name="Francino M.P."/>
            <person name="Goltsman E."/>
            <person name="Huang Y."/>
            <person name="Kopp O.R."/>
            <person name="Labarre L."/>
            <person name="Lapidus A."/>
            <person name="Lavire C."/>
            <person name="Marechal J."/>
            <person name="Martinez M."/>
            <person name="Mastronunzio J.E."/>
            <person name="Mullin B.C."/>
            <person name="Niemann J."/>
            <person name="Pujic P."/>
            <person name="Rawnsley T."/>
            <person name="Rouy Z."/>
            <person name="Schenowitz C."/>
            <person name="Sellstedt A."/>
            <person name="Tavares F."/>
            <person name="Tomkins J.P."/>
            <person name="Vallenet D."/>
            <person name="Valverde C."/>
            <person name="Wall L.G."/>
            <person name="Wang Y."/>
            <person name="Medigue C."/>
            <person name="Benson D.R."/>
        </authorList>
    </citation>
    <scope>NUCLEOTIDE SEQUENCE [LARGE SCALE GENOMIC DNA]</scope>
    <source>
        <strain evidence="8">DSM 45818 / CECT 9043 / CcI3</strain>
    </source>
</reference>
<dbReference type="GO" id="GO:0016212">
    <property type="term" value="F:kynurenine-oxoglutarate transaminase activity"/>
    <property type="evidence" value="ECO:0007669"/>
    <property type="project" value="TreeGrafter"/>
</dbReference>
<dbReference type="Proteomes" id="UP000001937">
    <property type="component" value="Chromosome"/>
</dbReference>
<dbReference type="GO" id="GO:0030170">
    <property type="term" value="F:pyridoxal phosphate binding"/>
    <property type="evidence" value="ECO:0007669"/>
    <property type="project" value="InterPro"/>
</dbReference>
<evidence type="ECO:0000313" key="7">
    <source>
        <dbReference type="EMBL" id="ABD13163.1"/>
    </source>
</evidence>
<evidence type="ECO:0000256" key="2">
    <source>
        <dbReference type="ARBA" id="ARBA00007441"/>
    </source>
</evidence>
<dbReference type="RefSeq" id="WP_011438187.1">
    <property type="nucleotide sequence ID" value="NC_007777.1"/>
</dbReference>
<dbReference type="PhylomeDB" id="Q2J6C9"/>
<dbReference type="eggNOG" id="COG0436">
    <property type="taxonomic scope" value="Bacteria"/>
</dbReference>
<dbReference type="InterPro" id="IPR015421">
    <property type="entry name" value="PyrdxlP-dep_Trfase_major"/>
</dbReference>
<dbReference type="AlphaFoldDB" id="Q2J6C9"/>
<dbReference type="Gene3D" id="3.90.1150.10">
    <property type="entry name" value="Aspartate Aminotransferase, domain 1"/>
    <property type="match status" value="1"/>
</dbReference>
<evidence type="ECO:0000313" key="8">
    <source>
        <dbReference type="Proteomes" id="UP000001937"/>
    </source>
</evidence>
<dbReference type="KEGG" id="fra:Francci3_3813"/>
<dbReference type="InterPro" id="IPR015424">
    <property type="entry name" value="PyrdxlP-dep_Trfase"/>
</dbReference>
<dbReference type="CDD" id="cd00609">
    <property type="entry name" value="AAT_like"/>
    <property type="match status" value="1"/>
</dbReference>
<dbReference type="InterPro" id="IPR015422">
    <property type="entry name" value="PyrdxlP-dep_Trfase_small"/>
</dbReference>
<dbReference type="EMBL" id="CP000249">
    <property type="protein sequence ID" value="ABD13163.1"/>
    <property type="molecule type" value="Genomic_DNA"/>
</dbReference>
<dbReference type="FunFam" id="3.40.640.10:FF:000033">
    <property type="entry name" value="Aspartate aminotransferase"/>
    <property type="match status" value="1"/>
</dbReference>
<dbReference type="InterPro" id="IPR004839">
    <property type="entry name" value="Aminotransferase_I/II_large"/>
</dbReference>
<dbReference type="OrthoDB" id="9763453at2"/>
<proteinExistence type="inferred from homology"/>
<dbReference type="Gene3D" id="3.40.640.10">
    <property type="entry name" value="Type I PLP-dependent aspartate aminotransferase-like (Major domain)"/>
    <property type="match status" value="1"/>
</dbReference>